<gene>
    <name evidence="2" type="ORF">BOKJ2_LOCUS9684</name>
</gene>
<organism evidence="2 3">
    <name type="scientific">Bursaphelenchus okinawaensis</name>
    <dbReference type="NCBI Taxonomy" id="465554"/>
    <lineage>
        <taxon>Eukaryota</taxon>
        <taxon>Metazoa</taxon>
        <taxon>Ecdysozoa</taxon>
        <taxon>Nematoda</taxon>
        <taxon>Chromadorea</taxon>
        <taxon>Rhabditida</taxon>
        <taxon>Tylenchina</taxon>
        <taxon>Tylenchomorpha</taxon>
        <taxon>Aphelenchoidea</taxon>
        <taxon>Aphelenchoididae</taxon>
        <taxon>Bursaphelenchus</taxon>
    </lineage>
</organism>
<dbReference type="Proteomes" id="UP000783686">
    <property type="component" value="Unassembled WGS sequence"/>
</dbReference>
<reference evidence="2" key="1">
    <citation type="submission" date="2020-09" db="EMBL/GenBank/DDBJ databases">
        <authorList>
            <person name="Kikuchi T."/>
        </authorList>
    </citation>
    <scope>NUCLEOTIDE SEQUENCE</scope>
    <source>
        <strain evidence="2">SH1</strain>
    </source>
</reference>
<protein>
    <submittedName>
        <fullName evidence="2">Uncharacterized protein</fullName>
    </submittedName>
</protein>
<evidence type="ECO:0000256" key="1">
    <source>
        <dbReference type="SAM" id="SignalP"/>
    </source>
</evidence>
<dbReference type="Proteomes" id="UP000614601">
    <property type="component" value="Unassembled WGS sequence"/>
</dbReference>
<sequence>MASMRVVCLLLLVVGATSGTTVVCPKIQKAFGKLISADFSAAMFNSGCNLILNGTQQGTSFSKLATSFADSLESQVLSLTAFYGPAMKLYAGLSDWEDVLDKAVAQIKKVCKPYYNNKLLKNKPATMAAMDKKIAKWIVKKVVRGAMLDIKGAIQSSDWKLILTDLWTPIRFDANGFTKP</sequence>
<name>A0A811L0V2_9BILA</name>
<dbReference type="AlphaFoldDB" id="A0A811L0V2"/>
<dbReference type="EMBL" id="CAJFDH010000004">
    <property type="protein sequence ID" value="CAD5221916.1"/>
    <property type="molecule type" value="Genomic_DNA"/>
</dbReference>
<comment type="caution">
    <text evidence="2">The sequence shown here is derived from an EMBL/GenBank/DDBJ whole genome shotgun (WGS) entry which is preliminary data.</text>
</comment>
<evidence type="ECO:0000313" key="2">
    <source>
        <dbReference type="EMBL" id="CAD5221916.1"/>
    </source>
</evidence>
<keyword evidence="1" id="KW-0732">Signal</keyword>
<feature type="chain" id="PRO_5035595448" evidence="1">
    <location>
        <begin position="20"/>
        <end position="180"/>
    </location>
</feature>
<feature type="signal peptide" evidence="1">
    <location>
        <begin position="1"/>
        <end position="19"/>
    </location>
</feature>
<dbReference type="EMBL" id="CAJFCW020000004">
    <property type="protein sequence ID" value="CAG9115660.1"/>
    <property type="molecule type" value="Genomic_DNA"/>
</dbReference>
<evidence type="ECO:0000313" key="3">
    <source>
        <dbReference type="Proteomes" id="UP000614601"/>
    </source>
</evidence>
<proteinExistence type="predicted"/>
<accession>A0A811L0V2</accession>
<keyword evidence="3" id="KW-1185">Reference proteome</keyword>